<dbReference type="STRING" id="1111735.GCA_000428045_03592"/>
<sequence>MNLVTNPPENPAIDDLTRTTIGKFQIRKLLGRGATASVYLAQDPFSNNEVAIKIAHQNIFSEPVNGARFKKMFINEASLAGKLRHPYIVKVFDAGTERDMHYIVMEYVDGHTLKRHTQPENLLPIDDVVEIIFKCCNALEYAFVNGLIHRDIKPANLLTTGGTDIKVTDFGTALLADSDLTQVVDAVGTPSYMSPEQIMGRELSQQADIYSLGVVMYQLLSGKLPFTAENQYDLIQKISNRPPTPLKDVRRDIPWEIVRIVDRCIRKKAADRYDSWADLACDLATVHEQLELTTSIDVSDTRKFNILKTLTFFHDFTDVELWEVLRISKWRRFRGAKTLIDEGKIGGSIFILAAGDARIMKNDAFLGLIEAGQCFGEMAYIHGMKKPRSASVVSNSPVTVIKIRTEALQQASIQLQTKFNRVLMRTLADRLEKTSMMASAL</sequence>
<keyword evidence="6" id="KW-0142">cGMP-binding</keyword>
<keyword evidence="1" id="KW-0140">cGMP</keyword>
<gene>
    <name evidence="10" type="ORF">C0630_17000</name>
</gene>
<evidence type="ECO:0000256" key="1">
    <source>
        <dbReference type="ARBA" id="ARBA00022535"/>
    </source>
</evidence>
<feature type="domain" description="Cyclic nucleotide-binding" evidence="9">
    <location>
        <begin position="312"/>
        <end position="410"/>
    </location>
</feature>
<dbReference type="PROSITE" id="PS50042">
    <property type="entry name" value="CNMP_BINDING_3"/>
    <property type="match status" value="1"/>
</dbReference>
<name>A0A2N6CSY9_9GAMM</name>
<dbReference type="PROSITE" id="PS00107">
    <property type="entry name" value="PROTEIN_KINASE_ATP"/>
    <property type="match status" value="1"/>
</dbReference>
<dbReference type="GO" id="GO:0004674">
    <property type="term" value="F:protein serine/threonine kinase activity"/>
    <property type="evidence" value="ECO:0007669"/>
    <property type="project" value="UniProtKB-KW"/>
</dbReference>
<comment type="caution">
    <text evidence="10">The sequence shown here is derived from an EMBL/GenBank/DDBJ whole genome shotgun (WGS) entry which is preliminary data.</text>
</comment>
<evidence type="ECO:0000256" key="4">
    <source>
        <dbReference type="ARBA" id="ARBA00022777"/>
    </source>
</evidence>
<protein>
    <submittedName>
        <fullName evidence="10">Serine/threonine protein kinase</fullName>
    </submittedName>
</protein>
<dbReference type="Pfam" id="PF00069">
    <property type="entry name" value="Pkinase"/>
    <property type="match status" value="1"/>
</dbReference>
<keyword evidence="5 7" id="KW-0067">ATP-binding</keyword>
<dbReference type="InterPro" id="IPR017441">
    <property type="entry name" value="Protein_kinase_ATP_BS"/>
</dbReference>
<evidence type="ECO:0000259" key="9">
    <source>
        <dbReference type="PROSITE" id="PS50042"/>
    </source>
</evidence>
<dbReference type="InterPro" id="IPR000595">
    <property type="entry name" value="cNMP-bd_dom"/>
</dbReference>
<dbReference type="PROSITE" id="PS50011">
    <property type="entry name" value="PROTEIN_KINASE_DOM"/>
    <property type="match status" value="1"/>
</dbReference>
<organism evidence="10 11">
    <name type="scientific">Sedimenticola selenatireducens</name>
    <dbReference type="NCBI Taxonomy" id="191960"/>
    <lineage>
        <taxon>Bacteria</taxon>
        <taxon>Pseudomonadati</taxon>
        <taxon>Pseudomonadota</taxon>
        <taxon>Gammaproteobacteria</taxon>
        <taxon>Chromatiales</taxon>
        <taxon>Sedimenticolaceae</taxon>
        <taxon>Sedimenticola</taxon>
    </lineage>
</organism>
<accession>A0A2N6CSY9</accession>
<evidence type="ECO:0000256" key="6">
    <source>
        <dbReference type="ARBA" id="ARBA00022992"/>
    </source>
</evidence>
<evidence type="ECO:0000256" key="5">
    <source>
        <dbReference type="ARBA" id="ARBA00022840"/>
    </source>
</evidence>
<feature type="binding site" evidence="7">
    <location>
        <position position="53"/>
    </location>
    <ligand>
        <name>ATP</name>
        <dbReference type="ChEBI" id="CHEBI:30616"/>
    </ligand>
</feature>
<dbReference type="Gene3D" id="3.30.200.20">
    <property type="entry name" value="Phosphorylase Kinase, domain 1"/>
    <property type="match status" value="1"/>
</dbReference>
<dbReference type="Gene3D" id="2.60.120.10">
    <property type="entry name" value="Jelly Rolls"/>
    <property type="match status" value="1"/>
</dbReference>
<proteinExistence type="predicted"/>
<evidence type="ECO:0000256" key="7">
    <source>
        <dbReference type="PROSITE-ProRule" id="PRU10141"/>
    </source>
</evidence>
<dbReference type="Proteomes" id="UP000235015">
    <property type="component" value="Unassembled WGS sequence"/>
</dbReference>
<evidence type="ECO:0000313" key="10">
    <source>
        <dbReference type="EMBL" id="PLX60220.1"/>
    </source>
</evidence>
<keyword evidence="3 7" id="KW-0547">Nucleotide-binding</keyword>
<dbReference type="GO" id="GO:0030553">
    <property type="term" value="F:cGMP binding"/>
    <property type="evidence" value="ECO:0007669"/>
    <property type="project" value="UniProtKB-KW"/>
</dbReference>
<dbReference type="InterPro" id="IPR000719">
    <property type="entry name" value="Prot_kinase_dom"/>
</dbReference>
<dbReference type="Gene3D" id="1.10.510.10">
    <property type="entry name" value="Transferase(Phosphotransferase) domain 1"/>
    <property type="match status" value="1"/>
</dbReference>
<dbReference type="Pfam" id="PF00027">
    <property type="entry name" value="cNMP_binding"/>
    <property type="match status" value="1"/>
</dbReference>
<dbReference type="SUPFAM" id="SSF56112">
    <property type="entry name" value="Protein kinase-like (PK-like)"/>
    <property type="match status" value="1"/>
</dbReference>
<keyword evidence="2" id="KW-0808">Transferase</keyword>
<evidence type="ECO:0000256" key="3">
    <source>
        <dbReference type="ARBA" id="ARBA00022741"/>
    </source>
</evidence>
<dbReference type="InterPro" id="IPR011009">
    <property type="entry name" value="Kinase-like_dom_sf"/>
</dbReference>
<dbReference type="SMART" id="SM00220">
    <property type="entry name" value="S_TKc"/>
    <property type="match status" value="1"/>
</dbReference>
<evidence type="ECO:0000256" key="2">
    <source>
        <dbReference type="ARBA" id="ARBA00022679"/>
    </source>
</evidence>
<dbReference type="SMART" id="SM00100">
    <property type="entry name" value="cNMP"/>
    <property type="match status" value="1"/>
</dbReference>
<reference evidence="10 11" key="1">
    <citation type="submission" date="2017-11" db="EMBL/GenBank/DDBJ databases">
        <title>Genome-resolved metagenomics identifies genetic mobility, metabolic interactions, and unexpected diversity in perchlorate-reducing communities.</title>
        <authorList>
            <person name="Barnum T.P."/>
            <person name="Figueroa I.A."/>
            <person name="Carlstrom C.I."/>
            <person name="Lucas L.N."/>
            <person name="Engelbrektson A.L."/>
            <person name="Coates J.D."/>
        </authorList>
    </citation>
    <scope>NUCLEOTIDE SEQUENCE [LARGE SCALE GENOMIC DNA]</scope>
    <source>
        <strain evidence="10">BM301</strain>
    </source>
</reference>
<feature type="domain" description="Protein kinase" evidence="8">
    <location>
        <begin position="24"/>
        <end position="290"/>
    </location>
</feature>
<dbReference type="SUPFAM" id="SSF51206">
    <property type="entry name" value="cAMP-binding domain-like"/>
    <property type="match status" value="1"/>
</dbReference>
<dbReference type="GO" id="GO:0005524">
    <property type="term" value="F:ATP binding"/>
    <property type="evidence" value="ECO:0007669"/>
    <property type="project" value="UniProtKB-UniRule"/>
</dbReference>
<keyword evidence="4 10" id="KW-0418">Kinase</keyword>
<dbReference type="InterPro" id="IPR018490">
    <property type="entry name" value="cNMP-bd_dom_sf"/>
</dbReference>
<dbReference type="PROSITE" id="PS00108">
    <property type="entry name" value="PROTEIN_KINASE_ST"/>
    <property type="match status" value="1"/>
</dbReference>
<dbReference type="PANTHER" id="PTHR43289:SF6">
    <property type="entry name" value="SERINE_THREONINE-PROTEIN KINASE NEKL-3"/>
    <property type="match status" value="1"/>
</dbReference>
<evidence type="ECO:0000313" key="11">
    <source>
        <dbReference type="Proteomes" id="UP000235015"/>
    </source>
</evidence>
<keyword evidence="10" id="KW-0723">Serine/threonine-protein kinase</keyword>
<dbReference type="InterPro" id="IPR008271">
    <property type="entry name" value="Ser/Thr_kinase_AS"/>
</dbReference>
<dbReference type="CDD" id="cd00038">
    <property type="entry name" value="CAP_ED"/>
    <property type="match status" value="1"/>
</dbReference>
<dbReference type="InterPro" id="IPR014710">
    <property type="entry name" value="RmlC-like_jellyroll"/>
</dbReference>
<dbReference type="PANTHER" id="PTHR43289">
    <property type="entry name" value="MITOGEN-ACTIVATED PROTEIN KINASE KINASE KINASE 20-RELATED"/>
    <property type="match status" value="1"/>
</dbReference>
<dbReference type="RefSeq" id="WP_273440716.1">
    <property type="nucleotide sequence ID" value="NZ_PKUN01000027.1"/>
</dbReference>
<evidence type="ECO:0000259" key="8">
    <source>
        <dbReference type="PROSITE" id="PS50011"/>
    </source>
</evidence>
<dbReference type="AlphaFoldDB" id="A0A2N6CSY9"/>
<dbReference type="CDD" id="cd14014">
    <property type="entry name" value="STKc_PknB_like"/>
    <property type="match status" value="1"/>
</dbReference>
<dbReference type="EMBL" id="PKUN01000027">
    <property type="protein sequence ID" value="PLX60220.1"/>
    <property type="molecule type" value="Genomic_DNA"/>
</dbReference>